<sequence>MEKDEVELMICVLWCIWNDRNKVLHGGFARDPSSLVAYAGSFLHKYRSAKASNCKNQGFNTLHSETVVPKNTHHGSSSLQQITHQNKQHSVDTHSAGVSRENLQNIAENSSQLAQNLQVQPPGSNRPQTNVISWSPPVGNSLKMNVDAAVNITDKKLGIGAVVRNNQGEVIAAFSKPSQGCFRSDEMEAKALFHSLIWATKHQLPLALVETDALRVSSALNSFHRDLSYFSDLIDDVRCLLSSFPGVTVAHVRRQANQAAHGLAKYALELDEDVTWIREIPYPIFSVIVNDL</sequence>
<dbReference type="GO" id="GO:0004523">
    <property type="term" value="F:RNA-DNA hybrid ribonuclease activity"/>
    <property type="evidence" value="ECO:0007669"/>
    <property type="project" value="InterPro"/>
</dbReference>
<dbReference type="InterPro" id="IPR002156">
    <property type="entry name" value="RNaseH_domain"/>
</dbReference>
<dbReference type="Proteomes" id="UP000596661">
    <property type="component" value="Chromosome 4"/>
</dbReference>
<dbReference type="GO" id="GO:0003676">
    <property type="term" value="F:nucleic acid binding"/>
    <property type="evidence" value="ECO:0007669"/>
    <property type="project" value="InterPro"/>
</dbReference>
<feature type="compositionally biased region" description="Polar residues" evidence="1">
    <location>
        <begin position="74"/>
        <end position="85"/>
    </location>
</feature>
<dbReference type="EnsemblPlants" id="evm.model.04.1908">
    <property type="protein sequence ID" value="cds.evm.model.04.1908"/>
    <property type="gene ID" value="evm.TU.04.1908"/>
</dbReference>
<accession>A0A803PF09</accession>
<dbReference type="PANTHER" id="PTHR47723:SF21">
    <property type="entry name" value="POLYNUCLEOTIDYL TRANSFERASE, RIBONUCLEASE H-LIKE SUPERFAMILY PROTEIN"/>
    <property type="match status" value="1"/>
</dbReference>
<feature type="domain" description="RNase H type-1" evidence="2">
    <location>
        <begin position="145"/>
        <end position="267"/>
    </location>
</feature>
<reference evidence="3" key="1">
    <citation type="submission" date="2018-11" db="EMBL/GenBank/DDBJ databases">
        <authorList>
            <person name="Grassa J C."/>
        </authorList>
    </citation>
    <scope>NUCLEOTIDE SEQUENCE [LARGE SCALE GENOMIC DNA]</scope>
</reference>
<dbReference type="Gene3D" id="3.30.420.10">
    <property type="entry name" value="Ribonuclease H-like superfamily/Ribonuclease H"/>
    <property type="match status" value="1"/>
</dbReference>
<organism evidence="3 4">
    <name type="scientific">Cannabis sativa</name>
    <name type="common">Hemp</name>
    <name type="synonym">Marijuana</name>
    <dbReference type="NCBI Taxonomy" id="3483"/>
    <lineage>
        <taxon>Eukaryota</taxon>
        <taxon>Viridiplantae</taxon>
        <taxon>Streptophyta</taxon>
        <taxon>Embryophyta</taxon>
        <taxon>Tracheophyta</taxon>
        <taxon>Spermatophyta</taxon>
        <taxon>Magnoliopsida</taxon>
        <taxon>eudicotyledons</taxon>
        <taxon>Gunneridae</taxon>
        <taxon>Pentapetalae</taxon>
        <taxon>rosids</taxon>
        <taxon>fabids</taxon>
        <taxon>Rosales</taxon>
        <taxon>Cannabaceae</taxon>
        <taxon>Cannabis</taxon>
    </lineage>
</organism>
<evidence type="ECO:0000313" key="3">
    <source>
        <dbReference type="EnsemblPlants" id="cds.evm.model.04.1908"/>
    </source>
</evidence>
<protein>
    <recommendedName>
        <fullName evidence="2">RNase H type-1 domain-containing protein</fullName>
    </recommendedName>
</protein>
<keyword evidence="4" id="KW-1185">Reference proteome</keyword>
<dbReference type="SUPFAM" id="SSF53098">
    <property type="entry name" value="Ribonuclease H-like"/>
    <property type="match status" value="1"/>
</dbReference>
<reference evidence="3" key="2">
    <citation type="submission" date="2021-03" db="UniProtKB">
        <authorList>
            <consortium name="EnsemblPlants"/>
        </authorList>
    </citation>
    <scope>IDENTIFICATION</scope>
</reference>
<dbReference type="AlphaFoldDB" id="A0A803PF09"/>
<feature type="region of interest" description="Disordered" evidence="1">
    <location>
        <begin position="69"/>
        <end position="96"/>
    </location>
</feature>
<evidence type="ECO:0000259" key="2">
    <source>
        <dbReference type="Pfam" id="PF13456"/>
    </source>
</evidence>
<dbReference type="InterPro" id="IPR012337">
    <property type="entry name" value="RNaseH-like_sf"/>
</dbReference>
<dbReference type="CDD" id="cd06222">
    <property type="entry name" value="RNase_H_like"/>
    <property type="match status" value="1"/>
</dbReference>
<proteinExistence type="predicted"/>
<dbReference type="InterPro" id="IPR053151">
    <property type="entry name" value="RNase_H-like"/>
</dbReference>
<dbReference type="InterPro" id="IPR044730">
    <property type="entry name" value="RNase_H-like_dom_plant"/>
</dbReference>
<evidence type="ECO:0000313" key="4">
    <source>
        <dbReference type="Proteomes" id="UP000596661"/>
    </source>
</evidence>
<dbReference type="Pfam" id="PF13456">
    <property type="entry name" value="RVT_3"/>
    <property type="match status" value="1"/>
</dbReference>
<evidence type="ECO:0000256" key="1">
    <source>
        <dbReference type="SAM" id="MobiDB-lite"/>
    </source>
</evidence>
<dbReference type="Gramene" id="evm.model.04.1908">
    <property type="protein sequence ID" value="cds.evm.model.04.1908"/>
    <property type="gene ID" value="evm.TU.04.1908"/>
</dbReference>
<name>A0A803PF09_CANSA</name>
<dbReference type="PANTHER" id="PTHR47723">
    <property type="entry name" value="OS05G0353850 PROTEIN"/>
    <property type="match status" value="1"/>
</dbReference>
<dbReference type="InterPro" id="IPR036397">
    <property type="entry name" value="RNaseH_sf"/>
</dbReference>
<dbReference type="EMBL" id="UZAU01000401">
    <property type="status" value="NOT_ANNOTATED_CDS"/>
    <property type="molecule type" value="Genomic_DNA"/>
</dbReference>